<dbReference type="OrthoDB" id="975191at2"/>
<gene>
    <name evidence="2" type="ORF">EI427_15065</name>
</gene>
<keyword evidence="1" id="KW-0812">Transmembrane</keyword>
<keyword evidence="1" id="KW-1133">Transmembrane helix</keyword>
<evidence type="ECO:0000313" key="3">
    <source>
        <dbReference type="Proteomes" id="UP000267268"/>
    </source>
</evidence>
<reference evidence="2 3" key="1">
    <citation type="submission" date="2018-12" db="EMBL/GenBank/DDBJ databases">
        <title>Flammeovirga pectinis sp. nov., isolated from the gut of the Korean scallop, Patinopecten yessoensis.</title>
        <authorList>
            <person name="Bae J.-W."/>
            <person name="Jeong Y.-S."/>
            <person name="Kang W."/>
        </authorList>
    </citation>
    <scope>NUCLEOTIDE SEQUENCE [LARGE SCALE GENOMIC DNA]</scope>
    <source>
        <strain evidence="2 3">L12M1</strain>
    </source>
</reference>
<evidence type="ECO:0008006" key="4">
    <source>
        <dbReference type="Google" id="ProtNLM"/>
    </source>
</evidence>
<dbReference type="RefSeq" id="WP_126616139.1">
    <property type="nucleotide sequence ID" value="NZ_CP034562.1"/>
</dbReference>
<dbReference type="KEGG" id="fll:EI427_15065"/>
<keyword evidence="1" id="KW-0472">Membrane</keyword>
<evidence type="ECO:0000256" key="1">
    <source>
        <dbReference type="SAM" id="Phobius"/>
    </source>
</evidence>
<feature type="transmembrane region" description="Helical" evidence="1">
    <location>
        <begin position="38"/>
        <end position="65"/>
    </location>
</feature>
<dbReference type="AlphaFoldDB" id="A0A3S9P5K3"/>
<name>A0A3S9P5K3_9BACT</name>
<organism evidence="2 3">
    <name type="scientific">Flammeovirga pectinis</name>
    <dbReference type="NCBI Taxonomy" id="2494373"/>
    <lineage>
        <taxon>Bacteria</taxon>
        <taxon>Pseudomonadati</taxon>
        <taxon>Bacteroidota</taxon>
        <taxon>Cytophagia</taxon>
        <taxon>Cytophagales</taxon>
        <taxon>Flammeovirgaceae</taxon>
        <taxon>Flammeovirga</taxon>
    </lineage>
</organism>
<keyword evidence="3" id="KW-1185">Reference proteome</keyword>
<proteinExistence type="predicted"/>
<protein>
    <recommendedName>
        <fullName evidence="4">DUF4178 domain-containing protein</fullName>
    </recommendedName>
</protein>
<sequence>MNIRETRRGGTILNVQAFLAPSIRQDFKKKLYFQHTGIWAVLLLFSFVYSVIPAVSVILIGIIAFDFFKIYKLGDKEVSVQFYILGETLMVRNHDTNPDITYAEDFKVDDIEQFFIKKTGEDRYGLFAIVGRRQRVSKQILEFSSERLHEIHDLKVIIHEKLDVDVNELEGEYEGYSKKEIAEPKRNRQYFKLFNQDIKDIRQRGVITLQGDDYQIHSISQIDWENGFSSLKFALDEDNSLFYYSSVSKMYLIKEQNIHYLYDLNMYHLADDLSNIGNKLEVNGVEYYLCAINQGEYFSESTLEDDEVYQLFFENDEQDAFLRFIVINNTIKVYKGERILLHQLQNILPQVSF</sequence>
<dbReference type="EMBL" id="CP034562">
    <property type="protein sequence ID" value="AZQ63496.1"/>
    <property type="molecule type" value="Genomic_DNA"/>
</dbReference>
<evidence type="ECO:0000313" key="2">
    <source>
        <dbReference type="EMBL" id="AZQ63496.1"/>
    </source>
</evidence>
<dbReference type="Proteomes" id="UP000267268">
    <property type="component" value="Chromosome 1"/>
</dbReference>
<accession>A0A3S9P5K3</accession>